<feature type="transmembrane region" description="Helical" evidence="1">
    <location>
        <begin position="21"/>
        <end position="42"/>
    </location>
</feature>
<keyword evidence="1" id="KW-1133">Transmembrane helix</keyword>
<keyword evidence="3" id="KW-1185">Reference proteome</keyword>
<dbReference type="EMBL" id="JBHULI010000002">
    <property type="protein sequence ID" value="MFD2531148.1"/>
    <property type="molecule type" value="Genomic_DNA"/>
</dbReference>
<keyword evidence="1" id="KW-0472">Membrane</keyword>
<feature type="transmembrane region" description="Helical" evidence="1">
    <location>
        <begin position="122"/>
        <end position="142"/>
    </location>
</feature>
<feature type="transmembrane region" description="Helical" evidence="1">
    <location>
        <begin position="87"/>
        <end position="116"/>
    </location>
</feature>
<dbReference type="Proteomes" id="UP001597460">
    <property type="component" value="Unassembled WGS sequence"/>
</dbReference>
<dbReference type="RefSeq" id="WP_390297648.1">
    <property type="nucleotide sequence ID" value="NZ_JBHULI010000002.1"/>
</dbReference>
<name>A0ABW5JIB0_9BACT</name>
<feature type="transmembrane region" description="Helical" evidence="1">
    <location>
        <begin position="48"/>
        <end position="75"/>
    </location>
</feature>
<organism evidence="2 3">
    <name type="scientific">Gracilimonas halophila</name>
    <dbReference type="NCBI Taxonomy" id="1834464"/>
    <lineage>
        <taxon>Bacteria</taxon>
        <taxon>Pseudomonadati</taxon>
        <taxon>Balneolota</taxon>
        <taxon>Balneolia</taxon>
        <taxon>Balneolales</taxon>
        <taxon>Balneolaceae</taxon>
        <taxon>Gracilimonas</taxon>
    </lineage>
</organism>
<comment type="caution">
    <text evidence="2">The sequence shown here is derived from an EMBL/GenBank/DDBJ whole genome shotgun (WGS) entry which is preliminary data.</text>
</comment>
<evidence type="ECO:0008006" key="4">
    <source>
        <dbReference type="Google" id="ProtNLM"/>
    </source>
</evidence>
<protein>
    <recommendedName>
        <fullName evidence="4">DUF1097 domain-containing protein</fullName>
    </recommendedName>
</protein>
<reference evidence="3" key="1">
    <citation type="journal article" date="2019" name="Int. J. Syst. Evol. Microbiol.">
        <title>The Global Catalogue of Microorganisms (GCM) 10K type strain sequencing project: providing services to taxonomists for standard genome sequencing and annotation.</title>
        <authorList>
            <consortium name="The Broad Institute Genomics Platform"/>
            <consortium name="The Broad Institute Genome Sequencing Center for Infectious Disease"/>
            <person name="Wu L."/>
            <person name="Ma J."/>
        </authorList>
    </citation>
    <scope>NUCLEOTIDE SEQUENCE [LARGE SCALE GENOMIC DNA]</scope>
    <source>
        <strain evidence="3">KCTC 52042</strain>
    </source>
</reference>
<keyword evidence="1" id="KW-0812">Transmembrane</keyword>
<proteinExistence type="predicted"/>
<accession>A0ABW5JIB0</accession>
<evidence type="ECO:0000313" key="3">
    <source>
        <dbReference type="Proteomes" id="UP001597460"/>
    </source>
</evidence>
<evidence type="ECO:0000256" key="1">
    <source>
        <dbReference type="SAM" id="Phobius"/>
    </source>
</evidence>
<evidence type="ECO:0000313" key="2">
    <source>
        <dbReference type="EMBL" id="MFD2531148.1"/>
    </source>
</evidence>
<sequence length="161" mass="17829">MIFNIQIGKEQKSKERQLINALLTLATGILTLVFPNFLYLIAGGYLLALGLMFLAFKFPGAVAALPIVAGALIFIFPELIPFTFAGFLGLFGLIMLFSFQLSFLGILTLIIAVLIVMNPDSVAYFIAFFMLTYAVSNLIQFYKQWKNKGPKETSDGEIIID</sequence>
<gene>
    <name evidence="2" type="ORF">ACFSVN_01665</name>
</gene>